<dbReference type="RefSeq" id="WP_089978465.1">
    <property type="nucleotide sequence ID" value="NZ_CP084916.1"/>
</dbReference>
<feature type="transmembrane region" description="Helical" evidence="1">
    <location>
        <begin position="70"/>
        <end position="88"/>
    </location>
</feature>
<dbReference type="Pfam" id="PF11877">
    <property type="entry name" value="DUF3397"/>
    <property type="match status" value="1"/>
</dbReference>
<feature type="transmembrane region" description="Helical" evidence="1">
    <location>
        <begin position="45"/>
        <end position="64"/>
    </location>
</feature>
<name>A0A1H1BK27_9LACT</name>
<dbReference type="EMBL" id="FNJW01000008">
    <property type="protein sequence ID" value="SDQ52130.1"/>
    <property type="molecule type" value="Genomic_DNA"/>
</dbReference>
<feature type="transmembrane region" description="Helical" evidence="1">
    <location>
        <begin position="6"/>
        <end position="25"/>
    </location>
</feature>
<feature type="transmembrane region" description="Helical" evidence="1">
    <location>
        <begin position="100"/>
        <end position="123"/>
    </location>
</feature>
<evidence type="ECO:0000256" key="1">
    <source>
        <dbReference type="SAM" id="Phobius"/>
    </source>
</evidence>
<protein>
    <recommendedName>
        <fullName evidence="4">DUF3397 domain-containing protein</fullName>
    </recommendedName>
</protein>
<evidence type="ECO:0008006" key="4">
    <source>
        <dbReference type="Google" id="ProtNLM"/>
    </source>
</evidence>
<evidence type="ECO:0000313" key="2">
    <source>
        <dbReference type="EMBL" id="SDQ52130.1"/>
    </source>
</evidence>
<accession>A0A1H1BK27</accession>
<reference evidence="3" key="1">
    <citation type="submission" date="2016-10" db="EMBL/GenBank/DDBJ databases">
        <authorList>
            <person name="Varghese N."/>
            <person name="Submissions S."/>
        </authorList>
    </citation>
    <scope>NUCLEOTIDE SEQUENCE [LARGE SCALE GENOMIC DNA]</scope>
    <source>
        <strain evidence="3">MPL-11</strain>
    </source>
</reference>
<proteinExistence type="predicted"/>
<evidence type="ECO:0000313" key="3">
    <source>
        <dbReference type="Proteomes" id="UP000199481"/>
    </source>
</evidence>
<keyword evidence="3" id="KW-1185">Reference proteome</keyword>
<dbReference type="InterPro" id="IPR024515">
    <property type="entry name" value="DUF3397"/>
</dbReference>
<dbReference type="Proteomes" id="UP000199481">
    <property type="component" value="Unassembled WGS sequence"/>
</dbReference>
<dbReference type="OrthoDB" id="2299708at2"/>
<dbReference type="AlphaFoldDB" id="A0A1H1BK27"/>
<organism evidence="2 3">
    <name type="scientific">Carnobacterium viridans</name>
    <dbReference type="NCBI Taxonomy" id="174587"/>
    <lineage>
        <taxon>Bacteria</taxon>
        <taxon>Bacillati</taxon>
        <taxon>Bacillota</taxon>
        <taxon>Bacilli</taxon>
        <taxon>Lactobacillales</taxon>
        <taxon>Carnobacteriaceae</taxon>
        <taxon>Carnobacterium</taxon>
    </lineage>
</organism>
<sequence length="124" mass="14337">MGSETSLIIGKMILYCLPLVLLLFFSKITQRHFKRQHSAIKLPDLLVPFLILGIHILSELTYGFTVIPYFLIFIFSLGIVVLLFIAAKKGEILYKSFFKTYWRFVFISSLLTYYSLVTANIIMT</sequence>
<keyword evidence="1" id="KW-0472">Membrane</keyword>
<keyword evidence="1" id="KW-0812">Transmembrane</keyword>
<keyword evidence="1" id="KW-1133">Transmembrane helix</keyword>
<gene>
    <name evidence="2" type="ORF">SAMN04487752_2618</name>
</gene>